<keyword evidence="6" id="KW-0408">Iron</keyword>
<reference evidence="16 17" key="1">
    <citation type="submission" date="2018-08" db="EMBL/GenBank/DDBJ databases">
        <title>Parvularcula sp. SM1705, isolated from surface water of the South Sea China.</title>
        <authorList>
            <person name="Sun L."/>
        </authorList>
    </citation>
    <scope>NUCLEOTIDE SEQUENCE [LARGE SCALE GENOMIC DNA]</scope>
    <source>
        <strain evidence="16 17">SM1705</strain>
    </source>
</reference>
<name>A0A371R7I7_9PROT</name>
<dbReference type="PANTHER" id="PTHR32552">
    <property type="entry name" value="FERRICHROME IRON RECEPTOR-RELATED"/>
    <property type="match status" value="1"/>
</dbReference>
<dbReference type="InterPro" id="IPR037066">
    <property type="entry name" value="Plug_dom_sf"/>
</dbReference>
<keyword evidence="8 12" id="KW-0798">TonB box</keyword>
<keyword evidence="7" id="KW-0406">Ion transport</keyword>
<evidence type="ECO:0000256" key="9">
    <source>
        <dbReference type="ARBA" id="ARBA00023136"/>
    </source>
</evidence>
<dbReference type="GO" id="GO:0009279">
    <property type="term" value="C:cell outer membrane"/>
    <property type="evidence" value="ECO:0007669"/>
    <property type="project" value="UniProtKB-SubCell"/>
</dbReference>
<evidence type="ECO:0000256" key="8">
    <source>
        <dbReference type="ARBA" id="ARBA00023077"/>
    </source>
</evidence>
<proteinExistence type="inferred from homology"/>
<keyword evidence="5 11" id="KW-0812">Transmembrane</keyword>
<feature type="chain" id="PRO_5017042555" description="TonB-dependent receptor" evidence="13">
    <location>
        <begin position="25"/>
        <end position="768"/>
    </location>
</feature>
<dbReference type="RefSeq" id="WP_116393119.1">
    <property type="nucleotide sequence ID" value="NZ_QUQO01000002.1"/>
</dbReference>
<comment type="similarity">
    <text evidence="11 12">Belongs to the TonB-dependent receptor family.</text>
</comment>
<feature type="domain" description="TonB-dependent receptor-like beta-barrel" evidence="14">
    <location>
        <begin position="253"/>
        <end position="736"/>
    </location>
</feature>
<evidence type="ECO:0000313" key="17">
    <source>
        <dbReference type="Proteomes" id="UP000264589"/>
    </source>
</evidence>
<dbReference type="AlphaFoldDB" id="A0A371R7I7"/>
<feature type="signal peptide" evidence="13">
    <location>
        <begin position="1"/>
        <end position="24"/>
    </location>
</feature>
<dbReference type="InParanoid" id="A0A371R7I7"/>
<evidence type="ECO:0000256" key="6">
    <source>
        <dbReference type="ARBA" id="ARBA00023004"/>
    </source>
</evidence>
<evidence type="ECO:0000256" key="1">
    <source>
        <dbReference type="ARBA" id="ARBA00004571"/>
    </source>
</evidence>
<dbReference type="Gene3D" id="2.40.170.20">
    <property type="entry name" value="TonB-dependent receptor, beta-barrel domain"/>
    <property type="match status" value="1"/>
</dbReference>
<keyword evidence="10 11" id="KW-0998">Cell outer membrane</keyword>
<evidence type="ECO:0000259" key="15">
    <source>
        <dbReference type="Pfam" id="PF07715"/>
    </source>
</evidence>
<dbReference type="InterPro" id="IPR012910">
    <property type="entry name" value="Plug_dom"/>
</dbReference>
<comment type="subcellular location">
    <subcellularLocation>
        <location evidence="1 11">Cell outer membrane</location>
        <topology evidence="1 11">Multi-pass membrane protein</topology>
    </subcellularLocation>
</comment>
<evidence type="ECO:0000256" key="11">
    <source>
        <dbReference type="PROSITE-ProRule" id="PRU01360"/>
    </source>
</evidence>
<feature type="domain" description="TonB-dependent receptor plug" evidence="15">
    <location>
        <begin position="50"/>
        <end position="157"/>
    </location>
</feature>
<dbReference type="EMBL" id="QUQO01000002">
    <property type="protein sequence ID" value="RFB01403.1"/>
    <property type="molecule type" value="Genomic_DNA"/>
</dbReference>
<dbReference type="SUPFAM" id="SSF56935">
    <property type="entry name" value="Porins"/>
    <property type="match status" value="1"/>
</dbReference>
<keyword evidence="13" id="KW-0732">Signal</keyword>
<keyword evidence="3 11" id="KW-1134">Transmembrane beta strand</keyword>
<evidence type="ECO:0000256" key="10">
    <source>
        <dbReference type="ARBA" id="ARBA00023237"/>
    </source>
</evidence>
<keyword evidence="9 11" id="KW-0472">Membrane</keyword>
<dbReference type="Pfam" id="PF07715">
    <property type="entry name" value="Plug"/>
    <property type="match status" value="1"/>
</dbReference>
<dbReference type="Pfam" id="PF00593">
    <property type="entry name" value="TonB_dep_Rec_b-barrel"/>
    <property type="match status" value="1"/>
</dbReference>
<evidence type="ECO:0000256" key="5">
    <source>
        <dbReference type="ARBA" id="ARBA00022692"/>
    </source>
</evidence>
<dbReference type="Gene3D" id="2.170.130.10">
    <property type="entry name" value="TonB-dependent receptor, plug domain"/>
    <property type="match status" value="1"/>
</dbReference>
<dbReference type="InterPro" id="IPR000531">
    <property type="entry name" value="Beta-barrel_TonB"/>
</dbReference>
<dbReference type="FunCoup" id="A0A371R7I7">
    <property type="interactions" value="42"/>
</dbReference>
<dbReference type="PROSITE" id="PS52016">
    <property type="entry name" value="TONB_DEPENDENT_REC_3"/>
    <property type="match status" value="1"/>
</dbReference>
<keyword evidence="17" id="KW-1185">Reference proteome</keyword>
<evidence type="ECO:0000256" key="3">
    <source>
        <dbReference type="ARBA" id="ARBA00022452"/>
    </source>
</evidence>
<evidence type="ECO:0000259" key="14">
    <source>
        <dbReference type="Pfam" id="PF00593"/>
    </source>
</evidence>
<dbReference type="InterPro" id="IPR036942">
    <property type="entry name" value="Beta-barrel_TonB_sf"/>
</dbReference>
<evidence type="ECO:0008006" key="18">
    <source>
        <dbReference type="Google" id="ProtNLM"/>
    </source>
</evidence>
<evidence type="ECO:0000313" key="16">
    <source>
        <dbReference type="EMBL" id="RFB01403.1"/>
    </source>
</evidence>
<accession>A0A371R7I7</accession>
<dbReference type="OrthoDB" id="9760333at2"/>
<sequence length="768" mass="84322">MSFKKYAGAASILPFMLAFGQAVAQTDAEPARQRDDDVIIVTGEKFDRSLQDTPASVRVIAAEDIDNNNIDDLRDLYRRTPNVYGGESTGDFAIRGINAFDVSGGGSSFLASVYVDGAVMPRRGVLNGPTDIWDISQVEILRGPQSTLQGRNALAGAIIVRSTDPTWEWDAKARVKIADYDYQEYAAAGGGPLVEDELAFRVAVSHTEFGGYVENTFLDQDSAFSDRTSARVKLLWEPDALPDFRALLTFSHNDHYYGPNLSLISAGSDDRELNFDTPTWESIITNITTLELEYRVNESWTLESITSHNTADYEYQYDGDYTVEPLGSVYDVEDATTFTQELRGLFDYGALTGLVGAYYFDSDEDVYYGGRRSLTLQALGVPQLLTAPPEFGGLGLPQALADQVLGIYEPANPVLLDTLTENPDKVMSYALFTDVRYDVNDKLTIYGGARYDREEQENFFSSLITVANIDALPDPVFYGAIDPQLGQLIAGLNAQLLGQAAGASGEAPVADTTFEAFLPKVGATWNWTEDLSTSFTVQQGYRSGGVGANIARASSFTFDPEYTTNYEFALRSQWLGGALTANANVFYIDWTDQQISIQLSGNQFDSETVNAGSSHLQGAEFEVFYRPTSNLDLFGGVGYVKTEFDEFFDERNGVVTDLSGREFAGAPNWTVSGGGTWRGANGLFIHADANYVSESNAVVNPAVFNVDPKIDARTLVNAMVGWEGETFSAYLYTNNLFDEDYVYRPDYDDGLATYGAPRVIGVRFDVSY</sequence>
<dbReference type="Proteomes" id="UP000264589">
    <property type="component" value="Unassembled WGS sequence"/>
</dbReference>
<keyword evidence="4" id="KW-0410">Iron transport</keyword>
<dbReference type="GO" id="GO:0006826">
    <property type="term" value="P:iron ion transport"/>
    <property type="evidence" value="ECO:0007669"/>
    <property type="project" value="UniProtKB-KW"/>
</dbReference>
<organism evidence="16 17">
    <name type="scientific">Parvularcula marina</name>
    <dbReference type="NCBI Taxonomy" id="2292771"/>
    <lineage>
        <taxon>Bacteria</taxon>
        <taxon>Pseudomonadati</taxon>
        <taxon>Pseudomonadota</taxon>
        <taxon>Alphaproteobacteria</taxon>
        <taxon>Parvularculales</taxon>
        <taxon>Parvularculaceae</taxon>
        <taxon>Parvularcula</taxon>
    </lineage>
</organism>
<protein>
    <recommendedName>
        <fullName evidence="18">TonB-dependent receptor</fullName>
    </recommendedName>
</protein>
<evidence type="ECO:0000256" key="13">
    <source>
        <dbReference type="SAM" id="SignalP"/>
    </source>
</evidence>
<evidence type="ECO:0000256" key="12">
    <source>
        <dbReference type="RuleBase" id="RU003357"/>
    </source>
</evidence>
<keyword evidence="2 11" id="KW-0813">Transport</keyword>
<dbReference type="InterPro" id="IPR039426">
    <property type="entry name" value="TonB-dep_rcpt-like"/>
</dbReference>
<gene>
    <name evidence="16" type="ORF">DX908_14010</name>
</gene>
<evidence type="ECO:0000256" key="4">
    <source>
        <dbReference type="ARBA" id="ARBA00022496"/>
    </source>
</evidence>
<evidence type="ECO:0000256" key="2">
    <source>
        <dbReference type="ARBA" id="ARBA00022448"/>
    </source>
</evidence>
<dbReference type="PANTHER" id="PTHR32552:SF81">
    <property type="entry name" value="TONB-DEPENDENT OUTER MEMBRANE RECEPTOR"/>
    <property type="match status" value="1"/>
</dbReference>
<evidence type="ECO:0000256" key="7">
    <source>
        <dbReference type="ARBA" id="ARBA00023065"/>
    </source>
</evidence>
<comment type="caution">
    <text evidence="16">The sequence shown here is derived from an EMBL/GenBank/DDBJ whole genome shotgun (WGS) entry which is preliminary data.</text>
</comment>